<proteinExistence type="predicted"/>
<feature type="transmembrane region" description="Helical" evidence="1">
    <location>
        <begin position="162"/>
        <end position="182"/>
    </location>
</feature>
<reference evidence="2 3" key="1">
    <citation type="submission" date="2015-12" db="EMBL/GenBank/DDBJ databases">
        <title>The genome of Folsomia candida.</title>
        <authorList>
            <person name="Faddeeva A."/>
            <person name="Derks M.F."/>
            <person name="Anvar Y."/>
            <person name="Smit S."/>
            <person name="Van Straalen N."/>
            <person name="Roelofs D."/>
        </authorList>
    </citation>
    <scope>NUCLEOTIDE SEQUENCE [LARGE SCALE GENOMIC DNA]</scope>
    <source>
        <strain evidence="2 3">VU population</strain>
        <tissue evidence="2">Whole body</tissue>
    </source>
</reference>
<feature type="transmembrane region" description="Helical" evidence="1">
    <location>
        <begin position="279"/>
        <end position="302"/>
    </location>
</feature>
<evidence type="ECO:0000313" key="3">
    <source>
        <dbReference type="Proteomes" id="UP000198287"/>
    </source>
</evidence>
<accession>A0A226DI82</accession>
<sequence length="386" mass="43767">MVVTSLMWKSLDRFSQYFDIFWKNPVEWDIKTQTLVFTPISRKLIPWMLYGFAHLKLTKVVIILCWSGQVVFALVLETLVALKGMSACYAFNCLSALARKICGRTILQKSTAFTDLKGIMLNLIVIVMCSYSFNIYIFAIISSNVNPYSQLHSLLVTKGWSFPLPAKFSLFFLRLTLIIPLFQTSRIICIIICISAISAYLALECILTISKTGMYYMSSGNRVIVDKYLRDYASLQLLFEISDEFITPSVAVVMFITMWVSVLFNFISLNLYGIIPPSIFPNFPVAAFFVGGCVRLLVPLLVDLYEECMVLQARWKPLLGGCGDKKYLKRKLRSLRSVAVYGGILGYNLYKCKRSTKMNFVGAIISYTISASLSFNAEHAHKFDLN</sequence>
<name>A0A226DI82_FOLCA</name>
<keyword evidence="1" id="KW-0472">Membrane</keyword>
<feature type="transmembrane region" description="Helical" evidence="1">
    <location>
        <begin position="334"/>
        <end position="350"/>
    </location>
</feature>
<comment type="caution">
    <text evidence="2">The sequence shown here is derived from an EMBL/GenBank/DDBJ whole genome shotgun (WGS) entry which is preliminary data.</text>
</comment>
<dbReference type="Proteomes" id="UP000198287">
    <property type="component" value="Unassembled WGS sequence"/>
</dbReference>
<keyword evidence="1" id="KW-0812">Transmembrane</keyword>
<organism evidence="2 3">
    <name type="scientific">Folsomia candida</name>
    <name type="common">Springtail</name>
    <dbReference type="NCBI Taxonomy" id="158441"/>
    <lineage>
        <taxon>Eukaryota</taxon>
        <taxon>Metazoa</taxon>
        <taxon>Ecdysozoa</taxon>
        <taxon>Arthropoda</taxon>
        <taxon>Hexapoda</taxon>
        <taxon>Collembola</taxon>
        <taxon>Entomobryomorpha</taxon>
        <taxon>Isotomoidea</taxon>
        <taxon>Isotomidae</taxon>
        <taxon>Proisotominae</taxon>
        <taxon>Folsomia</taxon>
    </lineage>
</organism>
<feature type="transmembrane region" description="Helical" evidence="1">
    <location>
        <begin position="245"/>
        <end position="267"/>
    </location>
</feature>
<feature type="transmembrane region" description="Helical" evidence="1">
    <location>
        <begin position="57"/>
        <end position="75"/>
    </location>
</feature>
<gene>
    <name evidence="2" type="ORF">Fcan01_20885</name>
</gene>
<feature type="transmembrane region" description="Helical" evidence="1">
    <location>
        <begin position="187"/>
        <end position="209"/>
    </location>
</feature>
<feature type="transmembrane region" description="Helical" evidence="1">
    <location>
        <begin position="119"/>
        <end position="142"/>
    </location>
</feature>
<evidence type="ECO:0000313" key="2">
    <source>
        <dbReference type="EMBL" id="OXA44301.1"/>
    </source>
</evidence>
<keyword evidence="1" id="KW-1133">Transmembrane helix</keyword>
<evidence type="ECO:0000256" key="1">
    <source>
        <dbReference type="SAM" id="Phobius"/>
    </source>
</evidence>
<keyword evidence="3" id="KW-1185">Reference proteome</keyword>
<dbReference type="EMBL" id="LNIX01000019">
    <property type="protein sequence ID" value="OXA44301.1"/>
    <property type="molecule type" value="Genomic_DNA"/>
</dbReference>
<dbReference type="AlphaFoldDB" id="A0A226DI82"/>
<protein>
    <submittedName>
        <fullName evidence="2">Uncharacterized protein</fullName>
    </submittedName>
</protein>